<accession>A0A2S8GMR8</accession>
<dbReference type="Proteomes" id="UP000237819">
    <property type="component" value="Unassembled WGS sequence"/>
</dbReference>
<comment type="caution">
    <text evidence="1">The sequence shown here is derived from an EMBL/GenBank/DDBJ whole genome shotgun (WGS) entry which is preliminary data.</text>
</comment>
<dbReference type="OrthoDB" id="9916136at2"/>
<evidence type="ECO:0000313" key="2">
    <source>
        <dbReference type="Proteomes" id="UP000237819"/>
    </source>
</evidence>
<dbReference type="AlphaFoldDB" id="A0A2S8GMR8"/>
<dbReference type="EMBL" id="PUHZ01000013">
    <property type="protein sequence ID" value="PQO45736.1"/>
    <property type="molecule type" value="Genomic_DNA"/>
</dbReference>
<dbReference type="RefSeq" id="WP_105335760.1">
    <property type="nucleotide sequence ID" value="NZ_PUHZ01000013.1"/>
</dbReference>
<protein>
    <submittedName>
        <fullName evidence="1">Uncharacterized protein</fullName>
    </submittedName>
</protein>
<evidence type="ECO:0000313" key="1">
    <source>
        <dbReference type="EMBL" id="PQO45736.1"/>
    </source>
</evidence>
<organism evidence="1 2">
    <name type="scientific">Blastopirellula marina</name>
    <dbReference type="NCBI Taxonomy" id="124"/>
    <lineage>
        <taxon>Bacteria</taxon>
        <taxon>Pseudomonadati</taxon>
        <taxon>Planctomycetota</taxon>
        <taxon>Planctomycetia</taxon>
        <taxon>Pirellulales</taxon>
        <taxon>Pirellulaceae</taxon>
        <taxon>Blastopirellula</taxon>
    </lineage>
</organism>
<proteinExistence type="predicted"/>
<reference evidence="1 2" key="1">
    <citation type="submission" date="2018-02" db="EMBL/GenBank/DDBJ databases">
        <title>Comparative genomes isolates from brazilian mangrove.</title>
        <authorList>
            <person name="Araujo J.E."/>
            <person name="Taketani R.G."/>
            <person name="Silva M.C.P."/>
            <person name="Loureco M.V."/>
            <person name="Andreote F.D."/>
        </authorList>
    </citation>
    <scope>NUCLEOTIDE SEQUENCE [LARGE SCALE GENOMIC DNA]</scope>
    <source>
        <strain evidence="1 2">Nap-Phe MGV</strain>
    </source>
</reference>
<sequence>MNATQFRQQVQGWGRQLCLLAAAVALIAAFAAPGFLESNSAATSSDQQVAWNGEGLYGPIYRGPIFARVKYGYNRGYGPIYGPYWQHHPERNAVVNPTPNFYW</sequence>
<name>A0A2S8GMR8_9BACT</name>
<gene>
    <name evidence="1" type="ORF">C5Y93_12470</name>
</gene>